<dbReference type="PANTHER" id="PTHR33653:SF1">
    <property type="entry name" value="RIBONUCLEASE VAPC2"/>
    <property type="match status" value="1"/>
</dbReference>
<protein>
    <recommendedName>
        <fullName evidence="8">Ribonuclease VapC</fullName>
        <shortName evidence="8">RNase VapC</shortName>
        <ecNumber evidence="8">3.1.-.-</ecNumber>
    </recommendedName>
    <alternativeName>
        <fullName evidence="8">Toxin VapC</fullName>
    </alternativeName>
</protein>
<dbReference type="AlphaFoldDB" id="A0A6S6TQ19"/>
<evidence type="ECO:0000256" key="2">
    <source>
        <dbReference type="ARBA" id="ARBA00022649"/>
    </source>
</evidence>
<dbReference type="SUPFAM" id="SSF88723">
    <property type="entry name" value="PIN domain-like"/>
    <property type="match status" value="1"/>
</dbReference>
<gene>
    <name evidence="8" type="primary">vapC</name>
    <name evidence="10" type="ORF">HELGO_WM38277</name>
</gene>
<comment type="similarity">
    <text evidence="7 8">Belongs to the PINc/VapC protein family.</text>
</comment>
<evidence type="ECO:0000256" key="5">
    <source>
        <dbReference type="ARBA" id="ARBA00022801"/>
    </source>
</evidence>
<keyword evidence="2 8" id="KW-1277">Toxin-antitoxin system</keyword>
<dbReference type="InterPro" id="IPR022907">
    <property type="entry name" value="VapC_family"/>
</dbReference>
<evidence type="ECO:0000256" key="1">
    <source>
        <dbReference type="ARBA" id="ARBA00001946"/>
    </source>
</evidence>
<keyword evidence="8" id="KW-0800">Toxin</keyword>
<evidence type="ECO:0000256" key="6">
    <source>
        <dbReference type="ARBA" id="ARBA00022842"/>
    </source>
</evidence>
<dbReference type="EMBL" id="CACVAT010000308">
    <property type="protein sequence ID" value="CAA6818700.1"/>
    <property type="molecule type" value="Genomic_DNA"/>
</dbReference>
<evidence type="ECO:0000256" key="4">
    <source>
        <dbReference type="ARBA" id="ARBA00022723"/>
    </source>
</evidence>
<dbReference type="InterPro" id="IPR002716">
    <property type="entry name" value="PIN_dom"/>
</dbReference>
<proteinExistence type="inferred from homology"/>
<name>A0A6S6TQ19_9GAMM</name>
<keyword evidence="4 8" id="KW-0479">Metal-binding</keyword>
<dbReference type="GO" id="GO:0004540">
    <property type="term" value="F:RNA nuclease activity"/>
    <property type="evidence" value="ECO:0007669"/>
    <property type="project" value="InterPro"/>
</dbReference>
<dbReference type="GO" id="GO:0090729">
    <property type="term" value="F:toxin activity"/>
    <property type="evidence" value="ECO:0007669"/>
    <property type="project" value="UniProtKB-KW"/>
</dbReference>
<evidence type="ECO:0000259" key="9">
    <source>
        <dbReference type="Pfam" id="PF01850"/>
    </source>
</evidence>
<keyword evidence="6 8" id="KW-0460">Magnesium</keyword>
<accession>A0A6S6TQ19</accession>
<evidence type="ECO:0000256" key="3">
    <source>
        <dbReference type="ARBA" id="ARBA00022722"/>
    </source>
</evidence>
<reference evidence="10" key="1">
    <citation type="submission" date="2020-01" db="EMBL/GenBank/DDBJ databases">
        <authorList>
            <person name="Meier V. D."/>
            <person name="Meier V D."/>
        </authorList>
    </citation>
    <scope>NUCLEOTIDE SEQUENCE</scope>
    <source>
        <strain evidence="10">HLG_WM_MAG_09</strain>
    </source>
</reference>
<dbReference type="InterPro" id="IPR050556">
    <property type="entry name" value="Type_II_TA_system_RNase"/>
</dbReference>
<dbReference type="EC" id="3.1.-.-" evidence="8"/>
<feature type="domain" description="PIN" evidence="9">
    <location>
        <begin position="3"/>
        <end position="122"/>
    </location>
</feature>
<comment type="function">
    <text evidence="8">Toxic component of a toxin-antitoxin (TA) system. An RNase.</text>
</comment>
<comment type="cofactor">
    <cofactor evidence="1 8">
        <name>Mg(2+)</name>
        <dbReference type="ChEBI" id="CHEBI:18420"/>
    </cofactor>
</comment>
<dbReference type="InterPro" id="IPR029060">
    <property type="entry name" value="PIN-like_dom_sf"/>
</dbReference>
<keyword evidence="5 8" id="KW-0378">Hydrolase</keyword>
<dbReference type="Pfam" id="PF01850">
    <property type="entry name" value="PIN"/>
    <property type="match status" value="1"/>
</dbReference>
<dbReference type="GO" id="GO:0000287">
    <property type="term" value="F:magnesium ion binding"/>
    <property type="evidence" value="ECO:0007669"/>
    <property type="project" value="UniProtKB-UniRule"/>
</dbReference>
<feature type="binding site" evidence="8">
    <location>
        <position position="104"/>
    </location>
    <ligand>
        <name>Mg(2+)</name>
        <dbReference type="ChEBI" id="CHEBI:18420"/>
    </ligand>
</feature>
<evidence type="ECO:0000256" key="7">
    <source>
        <dbReference type="ARBA" id="ARBA00038093"/>
    </source>
</evidence>
<dbReference type="CDD" id="cd18746">
    <property type="entry name" value="PIN_VapC4-5_FitB-like"/>
    <property type="match status" value="1"/>
</dbReference>
<dbReference type="Gene3D" id="3.40.50.1010">
    <property type="entry name" value="5'-nuclease"/>
    <property type="match status" value="1"/>
</dbReference>
<dbReference type="PANTHER" id="PTHR33653">
    <property type="entry name" value="RIBONUCLEASE VAPC2"/>
    <property type="match status" value="1"/>
</dbReference>
<dbReference type="GO" id="GO:0016787">
    <property type="term" value="F:hydrolase activity"/>
    <property type="evidence" value="ECO:0007669"/>
    <property type="project" value="UniProtKB-KW"/>
</dbReference>
<feature type="binding site" evidence="8">
    <location>
        <position position="6"/>
    </location>
    <ligand>
        <name>Mg(2+)</name>
        <dbReference type="ChEBI" id="CHEBI:18420"/>
    </ligand>
</feature>
<dbReference type="HAMAP" id="MF_00265">
    <property type="entry name" value="VapC_Nob1"/>
    <property type="match status" value="1"/>
</dbReference>
<evidence type="ECO:0000256" key="8">
    <source>
        <dbReference type="HAMAP-Rule" id="MF_00265"/>
    </source>
</evidence>
<organism evidence="10">
    <name type="scientific">uncultured Thiotrichaceae bacterium</name>
    <dbReference type="NCBI Taxonomy" id="298394"/>
    <lineage>
        <taxon>Bacteria</taxon>
        <taxon>Pseudomonadati</taxon>
        <taxon>Pseudomonadota</taxon>
        <taxon>Gammaproteobacteria</taxon>
        <taxon>Thiotrichales</taxon>
        <taxon>Thiotrichaceae</taxon>
        <taxon>environmental samples</taxon>
    </lineage>
</organism>
<sequence>MKYLFDTCMLSEINHPKGNRSVKRYAAGLPQDDVFISAVSMGEIAKGLAAMDEGARKRKISQWMQEILEYNSSQVLEVTVDVAMLWGELSAKLQKQGQHLHMADGLIAATAISHGLHVVTRNIGDFEPTGALIVNPWR</sequence>
<evidence type="ECO:0000313" key="10">
    <source>
        <dbReference type="EMBL" id="CAA6818700.1"/>
    </source>
</evidence>
<keyword evidence="3 8" id="KW-0540">Nuclease</keyword>